<comment type="subcellular location">
    <subcellularLocation>
        <location evidence="1">Membrane</location>
        <topology evidence="1">Single-pass type I membrane protein</topology>
    </subcellularLocation>
</comment>
<evidence type="ECO:0000259" key="9">
    <source>
        <dbReference type="Pfam" id="PF23039"/>
    </source>
</evidence>
<evidence type="ECO:0000313" key="14">
    <source>
        <dbReference type="Proteomes" id="UP001558613"/>
    </source>
</evidence>
<dbReference type="PANTHER" id="PTHR13388:SF29">
    <property type="entry name" value="TRANSMEMBRANE PROTEIN 132C ISOFORM X1"/>
    <property type="match status" value="1"/>
</dbReference>
<feature type="domain" description="Transmembrane protein TMEM132 cohesin-like" evidence="9">
    <location>
        <begin position="364"/>
        <end position="453"/>
    </location>
</feature>
<evidence type="ECO:0008006" key="15">
    <source>
        <dbReference type="Google" id="ProtNLM"/>
    </source>
</evidence>
<evidence type="ECO:0000313" key="13">
    <source>
        <dbReference type="EMBL" id="KAL1282069.1"/>
    </source>
</evidence>
<comment type="caution">
    <text evidence="13">The sequence shown here is derived from an EMBL/GenBank/DDBJ whole genome shotgun (WGS) entry which is preliminary data.</text>
</comment>
<dbReference type="InterPro" id="IPR055423">
    <property type="entry name" value="Ig_TMEM132_5th"/>
</dbReference>
<evidence type="ECO:0000259" key="8">
    <source>
        <dbReference type="Pfam" id="PF16070"/>
    </source>
</evidence>
<evidence type="ECO:0000256" key="2">
    <source>
        <dbReference type="ARBA" id="ARBA00006166"/>
    </source>
</evidence>
<evidence type="ECO:0000256" key="6">
    <source>
        <dbReference type="SAM" id="MobiDB-lite"/>
    </source>
</evidence>
<keyword evidence="14" id="KW-1185">Reference proteome</keyword>
<feature type="region of interest" description="Disordered" evidence="6">
    <location>
        <begin position="962"/>
        <end position="1004"/>
    </location>
</feature>
<evidence type="ECO:0000256" key="4">
    <source>
        <dbReference type="ARBA" id="ARBA00022989"/>
    </source>
</evidence>
<accession>A0ABR3NYT0</accession>
<feature type="domain" description="Transmembrane protein TMEM132 sixth" evidence="12">
    <location>
        <begin position="698"/>
        <end position="802"/>
    </location>
</feature>
<feature type="domain" description="Transmembrane protein TMEM132 fifth" evidence="11">
    <location>
        <begin position="577"/>
        <end position="694"/>
    </location>
</feature>
<protein>
    <recommendedName>
        <fullName evidence="15">Transmembrane protein family 132 middle domain-containing protein</fullName>
    </recommendedName>
</protein>
<dbReference type="Pfam" id="PF23039">
    <property type="entry name" value="TMEM132_3rd"/>
    <property type="match status" value="1"/>
</dbReference>
<dbReference type="InterPro" id="IPR055424">
    <property type="entry name" value="Ig_TMEM132_6th"/>
</dbReference>
<dbReference type="Pfam" id="PF23487">
    <property type="entry name" value="Ig_TMEM132_6th"/>
    <property type="match status" value="1"/>
</dbReference>
<keyword evidence="3 7" id="KW-0812">Transmembrane</keyword>
<dbReference type="InterPro" id="IPR031437">
    <property type="entry name" value="Ig_TMEM132_4th"/>
</dbReference>
<comment type="similarity">
    <text evidence="2">Belongs to the TMEM132 family.</text>
</comment>
<dbReference type="InterPro" id="IPR026307">
    <property type="entry name" value="TMEM132"/>
</dbReference>
<evidence type="ECO:0000259" key="10">
    <source>
        <dbReference type="Pfam" id="PF23481"/>
    </source>
</evidence>
<dbReference type="Proteomes" id="UP001558613">
    <property type="component" value="Unassembled WGS sequence"/>
</dbReference>
<dbReference type="PANTHER" id="PTHR13388">
    <property type="entry name" value="DETONATOR, ISOFORM E"/>
    <property type="match status" value="1"/>
</dbReference>
<dbReference type="Pfam" id="PF23481">
    <property type="entry name" value="Ig_TMEM132_2nd"/>
    <property type="match status" value="1"/>
</dbReference>
<feature type="domain" description="Transmembrane protein TMEM132 second Ig-like" evidence="10">
    <location>
        <begin position="203"/>
        <end position="264"/>
    </location>
</feature>
<feature type="transmembrane region" description="Helical" evidence="7">
    <location>
        <begin position="931"/>
        <end position="956"/>
    </location>
</feature>
<feature type="domain" description="Transmembrane protein family 132 fourth" evidence="8">
    <location>
        <begin position="476"/>
        <end position="572"/>
    </location>
</feature>
<gene>
    <name evidence="13" type="ORF">QQF64_000872</name>
</gene>
<evidence type="ECO:0000259" key="11">
    <source>
        <dbReference type="Pfam" id="PF23486"/>
    </source>
</evidence>
<dbReference type="InterPro" id="IPR055421">
    <property type="entry name" value="TMEM132_3rd"/>
</dbReference>
<dbReference type="Pfam" id="PF16070">
    <property type="entry name" value="Ig_TMEM132_4th"/>
    <property type="match status" value="1"/>
</dbReference>
<proteinExistence type="inferred from homology"/>
<feature type="compositionally biased region" description="Basic and acidic residues" evidence="6">
    <location>
        <begin position="962"/>
        <end position="972"/>
    </location>
</feature>
<evidence type="ECO:0000256" key="7">
    <source>
        <dbReference type="SAM" id="Phobius"/>
    </source>
</evidence>
<dbReference type="InterPro" id="IPR055422">
    <property type="entry name" value="Ig_TMEM132_2nd"/>
</dbReference>
<evidence type="ECO:0000259" key="12">
    <source>
        <dbReference type="Pfam" id="PF23487"/>
    </source>
</evidence>
<dbReference type="Pfam" id="PF23486">
    <property type="entry name" value="Ig_TMEM132_5th"/>
    <property type="match status" value="1"/>
</dbReference>
<keyword evidence="4 7" id="KW-1133">Transmembrane helix</keyword>
<organism evidence="13 14">
    <name type="scientific">Cirrhinus molitorella</name>
    <name type="common">mud carp</name>
    <dbReference type="NCBI Taxonomy" id="172907"/>
    <lineage>
        <taxon>Eukaryota</taxon>
        <taxon>Metazoa</taxon>
        <taxon>Chordata</taxon>
        <taxon>Craniata</taxon>
        <taxon>Vertebrata</taxon>
        <taxon>Euteleostomi</taxon>
        <taxon>Actinopterygii</taxon>
        <taxon>Neopterygii</taxon>
        <taxon>Teleostei</taxon>
        <taxon>Ostariophysi</taxon>
        <taxon>Cypriniformes</taxon>
        <taxon>Cyprinidae</taxon>
        <taxon>Labeoninae</taxon>
        <taxon>Labeonini</taxon>
        <taxon>Cirrhinus</taxon>
    </lineage>
</organism>
<sequence length="1004" mass="110489">MSTIFGETECPRNKERKKGGGFEASILTEDGLKKLKLDVTKITLWIDHVCERRVNSHFRFCTSERTVEGVMDVMSLSGLKWKSSIRRLVTLHLLIILSHCQTPPSPSLPVRVTVPSPWQSLPLSQADLGLLFTNSSPFTSTQSLLLMPPSGTASKPLLRATFGSYTITQVMSEPIPPLTPSLTASLLSKTIVKEMEGDRGEQYKVRVLFHMRGDVNRGTCATLHAFKQTEEQKASCITQPPFGLCVVTLTLSNDWFEPIQNIKANLDQIFKQRHLSKNRFRSRNRGKRHPYMPGALRGQSDKIQLYYSSFGIVSNPKVGPPQCVEEVLQQSERKLYYIGPVGLEDQQINKTEESSECLNRQAEEKLWLDSNVLIVYSKGPVRAGQPVRVSVNLRANFSVESLTIRLKVKKGLLSLEVHPVTNTDLWMVNVERTTGSKHDVISIISHSTGTHPDSTGTSALSQRQAFSPLLIEKSVGIAPITESNTIINTAILTSQPVSLPVIVLAVGFDGKVSDVTTAVKCHSANEDIVKVSHDCSVLFVDGSESGRGSICVELEFSLGMFSGSLCLAVWAPVVPLRVSLSDSVLSPIKGWSYYSEGGCQPVFQRSTIQILAQFSAQSAAQGQPTYMLGSPDWFVDVTELVRDWLRIENSYIAALDKQKHIIGLKPGITSLHVISSQWDGVLGSANVIVTSEPVTPGDLAVQLVGGLGLSINSSPSHPAIVTATVNAHNTLYNHGQEASISVWIQFNDDTTIPVHAFSGIPYTLRLSSLAESVVAVTPAPSQRILAQGDGGGPLVKAELLVSTCETTLNHVELEVIQKGSEAKRLAKGSGWIRVNLNIDFWPMESEETNFEMHDVTDMFVDSNKDLYDNFEDQQITVNSTSDYEVGNDVFRRNDLEQAVLIPNHKESAVYLSPGVEKERKEVKTADRQVEIGIGAVLSLLCLSSLLFLVNCLPCVLREQRNRERREGHVKNMEEDEETGGEQVEGKQCSEVVNGKGTRGKEMTF</sequence>
<evidence type="ECO:0000256" key="5">
    <source>
        <dbReference type="ARBA" id="ARBA00023136"/>
    </source>
</evidence>
<evidence type="ECO:0000256" key="1">
    <source>
        <dbReference type="ARBA" id="ARBA00004479"/>
    </source>
</evidence>
<reference evidence="13 14" key="1">
    <citation type="submission" date="2023-09" db="EMBL/GenBank/DDBJ databases">
        <authorList>
            <person name="Wang M."/>
        </authorList>
    </citation>
    <scope>NUCLEOTIDE SEQUENCE [LARGE SCALE GENOMIC DNA]</scope>
    <source>
        <strain evidence="13">GT-2023</strain>
        <tissue evidence="13">Liver</tissue>
    </source>
</reference>
<keyword evidence="5 7" id="KW-0472">Membrane</keyword>
<name>A0ABR3NYT0_9TELE</name>
<dbReference type="EMBL" id="JAYMGO010000001">
    <property type="protein sequence ID" value="KAL1282069.1"/>
    <property type="molecule type" value="Genomic_DNA"/>
</dbReference>
<evidence type="ECO:0000256" key="3">
    <source>
        <dbReference type="ARBA" id="ARBA00022692"/>
    </source>
</evidence>